<feature type="transmembrane region" description="Helical" evidence="1">
    <location>
        <begin position="43"/>
        <end position="65"/>
    </location>
</feature>
<keyword evidence="1" id="KW-0812">Transmembrane</keyword>
<sequence>MKPKSLSGISYIFGSTTAIRLAVAFIFLIWIGLIYSTVSSPDFIWSSAPGILFDNVPFAGFIYIVTKFSNVFHTQHHIIIHNFYGKVTYSKSDFLDIRIVTRAFPLYQIVFHDGKKYLFSTSSGYLSLDSDRDAEVVEMKKALMI</sequence>
<evidence type="ECO:0000313" key="2">
    <source>
        <dbReference type="EMBL" id="MDR6804574.1"/>
    </source>
</evidence>
<keyword evidence="1" id="KW-1133">Transmembrane helix</keyword>
<evidence type="ECO:0000313" key="3">
    <source>
        <dbReference type="Proteomes" id="UP001264980"/>
    </source>
</evidence>
<evidence type="ECO:0000256" key="1">
    <source>
        <dbReference type="SAM" id="Phobius"/>
    </source>
</evidence>
<gene>
    <name evidence="2" type="ORF">J2W84_001620</name>
</gene>
<evidence type="ECO:0008006" key="4">
    <source>
        <dbReference type="Google" id="ProtNLM"/>
    </source>
</evidence>
<organism evidence="2 3">
    <name type="scientific">Dyadobacter fermentans</name>
    <dbReference type="NCBI Taxonomy" id="94254"/>
    <lineage>
        <taxon>Bacteria</taxon>
        <taxon>Pseudomonadati</taxon>
        <taxon>Bacteroidota</taxon>
        <taxon>Cytophagia</taxon>
        <taxon>Cytophagales</taxon>
        <taxon>Spirosomataceae</taxon>
        <taxon>Dyadobacter</taxon>
    </lineage>
</organism>
<protein>
    <recommendedName>
        <fullName evidence="4">DUF304 domain-containing protein</fullName>
    </recommendedName>
</protein>
<accession>A0ABU1QTR8</accession>
<comment type="caution">
    <text evidence="2">The sequence shown here is derived from an EMBL/GenBank/DDBJ whole genome shotgun (WGS) entry which is preliminary data.</text>
</comment>
<feature type="transmembrane region" description="Helical" evidence="1">
    <location>
        <begin position="12"/>
        <end position="37"/>
    </location>
</feature>
<dbReference type="EMBL" id="JAVDTI010000002">
    <property type="protein sequence ID" value="MDR6804574.1"/>
    <property type="molecule type" value="Genomic_DNA"/>
</dbReference>
<proteinExistence type="predicted"/>
<keyword evidence="3" id="KW-1185">Reference proteome</keyword>
<keyword evidence="1" id="KW-0472">Membrane</keyword>
<reference evidence="2 3" key="1">
    <citation type="submission" date="2023-07" db="EMBL/GenBank/DDBJ databases">
        <title>Sorghum-associated microbial communities from plants grown in Nebraska, USA.</title>
        <authorList>
            <person name="Schachtman D."/>
        </authorList>
    </citation>
    <scope>NUCLEOTIDE SEQUENCE [LARGE SCALE GENOMIC DNA]</scope>
    <source>
        <strain evidence="2 3">BE57</strain>
    </source>
</reference>
<dbReference type="RefSeq" id="WP_309981863.1">
    <property type="nucleotide sequence ID" value="NZ_JAVDTI010000002.1"/>
</dbReference>
<dbReference type="Proteomes" id="UP001264980">
    <property type="component" value="Unassembled WGS sequence"/>
</dbReference>
<name>A0ABU1QTR8_9BACT</name>